<dbReference type="PANTHER" id="PTHR43011">
    <property type="entry name" value="IRON-SULFUR CLUSTER ASSEMBLY 2 HOMOLOG, MITOCHONDRIAL"/>
    <property type="match status" value="1"/>
</dbReference>
<dbReference type="NCBIfam" id="TIGR00049">
    <property type="entry name" value="iron-sulfur cluster assembly accessory protein"/>
    <property type="match status" value="1"/>
</dbReference>
<feature type="domain" description="Core" evidence="1">
    <location>
        <begin position="2"/>
        <end position="103"/>
    </location>
</feature>
<dbReference type="SUPFAM" id="SSF89360">
    <property type="entry name" value="HesB-like domain"/>
    <property type="match status" value="1"/>
</dbReference>
<dbReference type="Pfam" id="PF01521">
    <property type="entry name" value="Fe-S_biosyn"/>
    <property type="match status" value="1"/>
</dbReference>
<name>A0A8J7C1T0_9BACT</name>
<accession>A0A8J7C1T0</accession>
<dbReference type="InterPro" id="IPR035903">
    <property type="entry name" value="HesB-like_dom_sf"/>
</dbReference>
<dbReference type="Proteomes" id="UP000648239">
    <property type="component" value="Unassembled WGS sequence"/>
</dbReference>
<dbReference type="GO" id="GO:0005506">
    <property type="term" value="F:iron ion binding"/>
    <property type="evidence" value="ECO:0007669"/>
    <property type="project" value="TreeGrafter"/>
</dbReference>
<dbReference type="Gene3D" id="2.60.300.12">
    <property type="entry name" value="HesB-like domain"/>
    <property type="match status" value="1"/>
</dbReference>
<dbReference type="GO" id="GO:0016226">
    <property type="term" value="P:iron-sulfur cluster assembly"/>
    <property type="evidence" value="ECO:0007669"/>
    <property type="project" value="InterPro"/>
</dbReference>
<reference evidence="2 3" key="1">
    <citation type="submission" date="2020-08" db="EMBL/GenBank/DDBJ databases">
        <title>Acidobacteriota in marine sediments use diverse sulfur dissimilation pathways.</title>
        <authorList>
            <person name="Wasmund K."/>
        </authorList>
    </citation>
    <scope>NUCLEOTIDE SEQUENCE [LARGE SCALE GENOMIC DNA]</scope>
    <source>
        <strain evidence="2">MAG AM4</strain>
    </source>
</reference>
<organism evidence="2 3">
    <name type="scientific">Candidatus Polarisedimenticola svalbardensis</name>
    <dbReference type="NCBI Taxonomy" id="2886004"/>
    <lineage>
        <taxon>Bacteria</taxon>
        <taxon>Pseudomonadati</taxon>
        <taxon>Acidobacteriota</taxon>
        <taxon>Candidatus Polarisedimenticolia</taxon>
        <taxon>Candidatus Polarisedimenticolales</taxon>
        <taxon>Candidatus Polarisedimenticolaceae</taxon>
        <taxon>Candidatus Polarisedimenticola</taxon>
    </lineage>
</organism>
<gene>
    <name evidence="2" type="primary">erpA</name>
    <name evidence="2" type="ORF">IFK94_09385</name>
</gene>
<dbReference type="InterPro" id="IPR017870">
    <property type="entry name" value="FeS_cluster_insertion_CS"/>
</dbReference>
<evidence type="ECO:0000313" key="2">
    <source>
        <dbReference type="EMBL" id="MBD3868325.1"/>
    </source>
</evidence>
<dbReference type="GO" id="GO:0051537">
    <property type="term" value="F:2 iron, 2 sulfur cluster binding"/>
    <property type="evidence" value="ECO:0007669"/>
    <property type="project" value="TreeGrafter"/>
</dbReference>
<dbReference type="InterPro" id="IPR016092">
    <property type="entry name" value="ATAP"/>
</dbReference>
<dbReference type="GO" id="GO:0051539">
    <property type="term" value="F:4 iron, 4 sulfur cluster binding"/>
    <property type="evidence" value="ECO:0007669"/>
    <property type="project" value="TreeGrafter"/>
</dbReference>
<dbReference type="PROSITE" id="PS01152">
    <property type="entry name" value="HESB"/>
    <property type="match status" value="1"/>
</dbReference>
<dbReference type="EMBL" id="JACXWD010000028">
    <property type="protein sequence ID" value="MBD3868325.1"/>
    <property type="molecule type" value="Genomic_DNA"/>
</dbReference>
<comment type="caution">
    <text evidence="2">The sequence shown here is derived from an EMBL/GenBank/DDBJ whole genome shotgun (WGS) entry which is preliminary data.</text>
</comment>
<protein>
    <submittedName>
        <fullName evidence="2">Iron-sulfur cluster insertion protein ErpA</fullName>
    </submittedName>
</protein>
<dbReference type="PANTHER" id="PTHR43011:SF1">
    <property type="entry name" value="IRON-SULFUR CLUSTER ASSEMBLY 2 HOMOLOG, MITOCHONDRIAL"/>
    <property type="match status" value="1"/>
</dbReference>
<dbReference type="NCBIfam" id="NF010147">
    <property type="entry name" value="PRK13623.1"/>
    <property type="match status" value="1"/>
</dbReference>
<dbReference type="AlphaFoldDB" id="A0A8J7C1T0"/>
<sequence>MVNLTDKAVEKVKQLMSAEGKEGYGLRVAVKGGGCSGFEYGLTFEESAGEKDKVLEVSGLQVFLDDMSQLYLNGTSIDYVDSLAGSGFKIDNPQSSGSCGCGNSFSV</sequence>
<proteinExistence type="predicted"/>
<dbReference type="InterPro" id="IPR000361">
    <property type="entry name" value="ATAP_core_dom"/>
</dbReference>
<evidence type="ECO:0000259" key="1">
    <source>
        <dbReference type="Pfam" id="PF01521"/>
    </source>
</evidence>
<evidence type="ECO:0000313" key="3">
    <source>
        <dbReference type="Proteomes" id="UP000648239"/>
    </source>
</evidence>